<protein>
    <recommendedName>
        <fullName evidence="1">Calcineurin-like phosphoesterase domain-containing protein</fullName>
    </recommendedName>
</protein>
<reference evidence="2 3" key="1">
    <citation type="submission" date="2014-02" db="EMBL/GenBank/DDBJ databases">
        <title>The small core and large imbalanced accessory genome model reveals a collaborative survival strategy of Sorangium cellulosum strains in nature.</title>
        <authorList>
            <person name="Han K."/>
            <person name="Peng R."/>
            <person name="Blom J."/>
            <person name="Li Y.-Z."/>
        </authorList>
    </citation>
    <scope>NUCLEOTIDE SEQUENCE [LARGE SCALE GENOMIC DNA]</scope>
    <source>
        <strain evidence="2 3">So0157-18</strain>
    </source>
</reference>
<dbReference type="GO" id="GO:0016787">
    <property type="term" value="F:hydrolase activity"/>
    <property type="evidence" value="ECO:0007669"/>
    <property type="project" value="InterPro"/>
</dbReference>
<dbReference type="EMBL" id="JELX01003330">
    <property type="protein sequence ID" value="KYF52546.1"/>
    <property type="molecule type" value="Genomic_DNA"/>
</dbReference>
<feature type="domain" description="Calcineurin-like phosphoesterase" evidence="1">
    <location>
        <begin position="202"/>
        <end position="386"/>
    </location>
</feature>
<sequence>MAACVRDNMKRSLLRALGHPTAVTPVQPGLLEELKAPKSTPRGFNDSPDYGLDSSADADIGLVEPDHFRWLEERLEEDPDPILAEARQLWDAKLSEAELRSALGRARSFLERSETAEPFLEAATAHMRAVGMPADFGFEGYDPARLPILPMQERFETVADGAVYALAFVAAKTANSLKPKAPFRYHEEKRPFVYDMPLAKTKLALLADFGNGLAHSRYIAKHIRRLAPDHLLYLGDVYYAGTSAEFASFVAPELDEMLTRTNVMMLSSNHEMFSKAYPYFSYLDYRAAKGAPQVQQGSYFCLRFGDAFQIIGIETDYFGHTKYADARLRSWLSQVLQEGRQRGCINVLLSANEPFKYSSNDYTRLYADMKPFLPGIDLWFWGNTHYCGLFDMTADLPVTSCIGHGGYPYRLSEYKLDKDLYTAPCPATPLFLEWQSRYHGFKLRPELGNNGFCTLHLDPGQGAATRRLHLEYIDWRKRSRYKAELGRRQDGRLAVLHGSEEP</sequence>
<dbReference type="InterPro" id="IPR004843">
    <property type="entry name" value="Calcineurin-like_PHP"/>
</dbReference>
<comment type="caution">
    <text evidence="2">The sequence shown here is derived from an EMBL/GenBank/DDBJ whole genome shotgun (WGS) entry which is preliminary data.</text>
</comment>
<accession>A0A150PA90</accession>
<gene>
    <name evidence="2" type="ORF">BE04_11220</name>
</gene>
<dbReference type="SUPFAM" id="SSF56300">
    <property type="entry name" value="Metallo-dependent phosphatases"/>
    <property type="match status" value="1"/>
</dbReference>
<proteinExistence type="predicted"/>
<dbReference type="InterPro" id="IPR029052">
    <property type="entry name" value="Metallo-depent_PP-like"/>
</dbReference>
<organism evidence="2 3">
    <name type="scientific">Sorangium cellulosum</name>
    <name type="common">Polyangium cellulosum</name>
    <dbReference type="NCBI Taxonomy" id="56"/>
    <lineage>
        <taxon>Bacteria</taxon>
        <taxon>Pseudomonadati</taxon>
        <taxon>Myxococcota</taxon>
        <taxon>Polyangia</taxon>
        <taxon>Polyangiales</taxon>
        <taxon>Polyangiaceae</taxon>
        <taxon>Sorangium</taxon>
    </lineage>
</organism>
<name>A0A150PA90_SORCE</name>
<dbReference type="Proteomes" id="UP000075604">
    <property type="component" value="Unassembled WGS sequence"/>
</dbReference>
<dbReference type="Gene3D" id="3.60.21.10">
    <property type="match status" value="1"/>
</dbReference>
<evidence type="ECO:0000259" key="1">
    <source>
        <dbReference type="Pfam" id="PF00149"/>
    </source>
</evidence>
<dbReference type="AlphaFoldDB" id="A0A150PA90"/>
<dbReference type="Pfam" id="PF00149">
    <property type="entry name" value="Metallophos"/>
    <property type="match status" value="1"/>
</dbReference>
<evidence type="ECO:0000313" key="3">
    <source>
        <dbReference type="Proteomes" id="UP000075604"/>
    </source>
</evidence>
<evidence type="ECO:0000313" key="2">
    <source>
        <dbReference type="EMBL" id="KYF52546.1"/>
    </source>
</evidence>